<accession>A0AAD8BXK3</accession>
<proteinExistence type="predicted"/>
<reference evidence="1" key="1">
    <citation type="journal article" date="2023" name="PLoS Negl. Trop. Dis.">
        <title>A genome sequence for Biomphalaria pfeifferi, the major vector snail for the human-infecting parasite Schistosoma mansoni.</title>
        <authorList>
            <person name="Bu L."/>
            <person name="Lu L."/>
            <person name="Laidemitt M.R."/>
            <person name="Zhang S.M."/>
            <person name="Mutuku M."/>
            <person name="Mkoji G."/>
            <person name="Steinauer M."/>
            <person name="Loker E.S."/>
        </authorList>
    </citation>
    <scope>NUCLEOTIDE SEQUENCE</scope>
    <source>
        <strain evidence="1">KasaAsao</strain>
    </source>
</reference>
<evidence type="ECO:0000313" key="1">
    <source>
        <dbReference type="EMBL" id="KAK0061942.1"/>
    </source>
</evidence>
<feature type="non-terminal residue" evidence="1">
    <location>
        <position position="101"/>
    </location>
</feature>
<dbReference type="EMBL" id="JASAOG010000027">
    <property type="protein sequence ID" value="KAK0061942.1"/>
    <property type="molecule type" value="Genomic_DNA"/>
</dbReference>
<dbReference type="Proteomes" id="UP001233172">
    <property type="component" value="Unassembled WGS sequence"/>
</dbReference>
<protein>
    <submittedName>
        <fullName evidence="1">Uncharacterized protein</fullName>
    </submittedName>
</protein>
<feature type="non-terminal residue" evidence="1">
    <location>
        <position position="1"/>
    </location>
</feature>
<reference evidence="1" key="2">
    <citation type="submission" date="2023-04" db="EMBL/GenBank/DDBJ databases">
        <authorList>
            <person name="Bu L."/>
            <person name="Lu L."/>
            <person name="Laidemitt M.R."/>
            <person name="Zhang S.M."/>
            <person name="Mutuku M."/>
            <person name="Mkoji G."/>
            <person name="Steinauer M."/>
            <person name="Loker E.S."/>
        </authorList>
    </citation>
    <scope>NUCLEOTIDE SEQUENCE</scope>
    <source>
        <strain evidence="1">KasaAsao</strain>
        <tissue evidence="1">Whole Snail</tissue>
    </source>
</reference>
<name>A0AAD8BXK3_BIOPF</name>
<organism evidence="1 2">
    <name type="scientific">Biomphalaria pfeifferi</name>
    <name type="common">Bloodfluke planorb</name>
    <name type="synonym">Freshwater snail</name>
    <dbReference type="NCBI Taxonomy" id="112525"/>
    <lineage>
        <taxon>Eukaryota</taxon>
        <taxon>Metazoa</taxon>
        <taxon>Spiralia</taxon>
        <taxon>Lophotrochozoa</taxon>
        <taxon>Mollusca</taxon>
        <taxon>Gastropoda</taxon>
        <taxon>Heterobranchia</taxon>
        <taxon>Euthyneura</taxon>
        <taxon>Panpulmonata</taxon>
        <taxon>Hygrophila</taxon>
        <taxon>Lymnaeoidea</taxon>
        <taxon>Planorbidae</taxon>
        <taxon>Biomphalaria</taxon>
    </lineage>
</organism>
<sequence>YNKFPGIRWTFHLIGSNYFGLVVSLMEHSAPHMETFVPLPVAGWGKEYFAVTMGYRYSIIIIANDGPNQIFFTINAAKRDFRMKFDKTLFEDGEIWSIELK</sequence>
<evidence type="ECO:0000313" key="2">
    <source>
        <dbReference type="Proteomes" id="UP001233172"/>
    </source>
</evidence>
<dbReference type="AlphaFoldDB" id="A0AAD8BXK3"/>
<comment type="caution">
    <text evidence="1">The sequence shown here is derived from an EMBL/GenBank/DDBJ whole genome shotgun (WGS) entry which is preliminary data.</text>
</comment>
<keyword evidence="2" id="KW-1185">Reference proteome</keyword>
<gene>
    <name evidence="1" type="ORF">Bpfe_008435</name>
</gene>